<dbReference type="InterPro" id="IPR011006">
    <property type="entry name" value="CheY-like_superfamily"/>
</dbReference>
<keyword evidence="3" id="KW-0238">DNA-binding</keyword>
<dbReference type="eggNOG" id="COG2197">
    <property type="taxonomic scope" value="Bacteria"/>
</dbReference>
<evidence type="ECO:0000259" key="7">
    <source>
        <dbReference type="PROSITE" id="PS50110"/>
    </source>
</evidence>
<reference evidence="8 9" key="1">
    <citation type="journal article" date="2010" name="Stand. Genomic Sci.">
        <title>Complete genome sequence of Denitrovibrio acetiphilus type strain (N2460).</title>
        <authorList>
            <person name="Kiss H."/>
            <person name="Lang E."/>
            <person name="Lapidus A."/>
            <person name="Copeland A."/>
            <person name="Nolan M."/>
            <person name="Glavina Del Rio T."/>
            <person name="Chen F."/>
            <person name="Lucas S."/>
            <person name="Tice H."/>
            <person name="Cheng J.F."/>
            <person name="Han C."/>
            <person name="Goodwin L."/>
            <person name="Pitluck S."/>
            <person name="Liolios K."/>
            <person name="Pati A."/>
            <person name="Ivanova N."/>
            <person name="Mavromatis K."/>
            <person name="Chen A."/>
            <person name="Palaniappan K."/>
            <person name="Land M."/>
            <person name="Hauser L."/>
            <person name="Chang Y.J."/>
            <person name="Jeffries C.D."/>
            <person name="Detter J.C."/>
            <person name="Brettin T."/>
            <person name="Spring S."/>
            <person name="Rohde M."/>
            <person name="Goker M."/>
            <person name="Woyke T."/>
            <person name="Bristow J."/>
            <person name="Eisen J.A."/>
            <person name="Markowitz V."/>
            <person name="Hugenholtz P."/>
            <person name="Kyrpides N.C."/>
            <person name="Klenk H.P."/>
        </authorList>
    </citation>
    <scope>NUCLEOTIDE SEQUENCE [LARGE SCALE GENOMIC DNA]</scope>
    <source>
        <strain evidence="9">DSM 12809 / NBRC 114555 / N2460</strain>
    </source>
</reference>
<dbReference type="InParanoid" id="D4H597"/>
<dbReference type="GO" id="GO:0000160">
    <property type="term" value="P:phosphorelay signal transduction system"/>
    <property type="evidence" value="ECO:0007669"/>
    <property type="project" value="InterPro"/>
</dbReference>
<dbReference type="FunCoup" id="D4H597">
    <property type="interactions" value="187"/>
</dbReference>
<dbReference type="PRINTS" id="PR00038">
    <property type="entry name" value="HTHLUXR"/>
</dbReference>
<keyword evidence="1 5" id="KW-0597">Phosphoprotein</keyword>
<dbReference type="PROSITE" id="PS50043">
    <property type="entry name" value="HTH_LUXR_2"/>
    <property type="match status" value="1"/>
</dbReference>
<dbReference type="PANTHER" id="PTHR43214:SF41">
    <property type="entry name" value="NITRATE_NITRITE RESPONSE REGULATOR PROTEIN NARP"/>
    <property type="match status" value="1"/>
</dbReference>
<dbReference type="OrthoDB" id="9797341at2"/>
<accession>D4H597</accession>
<evidence type="ECO:0000256" key="4">
    <source>
        <dbReference type="ARBA" id="ARBA00023163"/>
    </source>
</evidence>
<dbReference type="HOGENOM" id="CLU_000445_90_10_0"/>
<dbReference type="Proteomes" id="UP000002012">
    <property type="component" value="Chromosome"/>
</dbReference>
<evidence type="ECO:0000259" key="6">
    <source>
        <dbReference type="PROSITE" id="PS50043"/>
    </source>
</evidence>
<dbReference type="Gene3D" id="3.40.50.2300">
    <property type="match status" value="1"/>
</dbReference>
<dbReference type="PANTHER" id="PTHR43214">
    <property type="entry name" value="TWO-COMPONENT RESPONSE REGULATOR"/>
    <property type="match status" value="1"/>
</dbReference>
<dbReference type="SUPFAM" id="SSF52172">
    <property type="entry name" value="CheY-like"/>
    <property type="match status" value="1"/>
</dbReference>
<feature type="modified residue" description="4-aspartylphosphate" evidence="5">
    <location>
        <position position="57"/>
    </location>
</feature>
<keyword evidence="2" id="KW-0805">Transcription regulation</keyword>
<evidence type="ECO:0000313" key="8">
    <source>
        <dbReference type="EMBL" id="ADD67517.1"/>
    </source>
</evidence>
<keyword evidence="9" id="KW-1185">Reference proteome</keyword>
<evidence type="ECO:0000313" key="9">
    <source>
        <dbReference type="Proteomes" id="UP000002012"/>
    </source>
</evidence>
<sequence>MNKEIRVSIVDDNIELSESLSSILRSEPGVELIDTYPNAEMALSGIADSPCDILIVDINLPGASGIELIQQLVSRQIETQFLVYTIHDGNEYLFKALKAGASGYILKGTPAIQITNSVRLLHDGGSPMTPSIARKVISFFQDKPFNNDENRLTKREVEVLKLLDQGFTYNEVSAELDISRNTVHTHIKKIYEKLQASGKEDALRKARYKSIL</sequence>
<dbReference type="CDD" id="cd06170">
    <property type="entry name" value="LuxR_C_like"/>
    <property type="match status" value="1"/>
</dbReference>
<dbReference type="GO" id="GO:0006355">
    <property type="term" value="P:regulation of DNA-templated transcription"/>
    <property type="evidence" value="ECO:0007669"/>
    <property type="project" value="InterPro"/>
</dbReference>
<dbReference type="SMART" id="SM00421">
    <property type="entry name" value="HTH_LUXR"/>
    <property type="match status" value="1"/>
</dbReference>
<dbReference type="SMART" id="SM00448">
    <property type="entry name" value="REC"/>
    <property type="match status" value="1"/>
</dbReference>
<evidence type="ECO:0000256" key="5">
    <source>
        <dbReference type="PROSITE-ProRule" id="PRU00169"/>
    </source>
</evidence>
<dbReference type="PaxDb" id="522772-Dacet_0733"/>
<dbReference type="CDD" id="cd17535">
    <property type="entry name" value="REC_NarL-like"/>
    <property type="match status" value="1"/>
</dbReference>
<keyword evidence="4" id="KW-0804">Transcription</keyword>
<organism evidence="8 9">
    <name type="scientific">Denitrovibrio acetiphilus (strain DSM 12809 / NBRC 114555 / N2460)</name>
    <dbReference type="NCBI Taxonomy" id="522772"/>
    <lineage>
        <taxon>Bacteria</taxon>
        <taxon>Pseudomonadati</taxon>
        <taxon>Deferribacterota</taxon>
        <taxon>Deferribacteres</taxon>
        <taxon>Deferribacterales</taxon>
        <taxon>Geovibrionaceae</taxon>
        <taxon>Denitrovibrio</taxon>
    </lineage>
</organism>
<dbReference type="InterPro" id="IPR016032">
    <property type="entry name" value="Sig_transdc_resp-reg_C-effctor"/>
</dbReference>
<feature type="domain" description="Response regulatory" evidence="7">
    <location>
        <begin position="6"/>
        <end position="122"/>
    </location>
</feature>
<evidence type="ECO:0000256" key="1">
    <source>
        <dbReference type="ARBA" id="ARBA00022553"/>
    </source>
</evidence>
<dbReference type="AlphaFoldDB" id="D4H597"/>
<dbReference type="PROSITE" id="PS50110">
    <property type="entry name" value="RESPONSE_REGULATORY"/>
    <property type="match status" value="1"/>
</dbReference>
<dbReference type="InterPro" id="IPR000792">
    <property type="entry name" value="Tscrpt_reg_LuxR_C"/>
</dbReference>
<dbReference type="Pfam" id="PF00196">
    <property type="entry name" value="GerE"/>
    <property type="match status" value="1"/>
</dbReference>
<dbReference type="Pfam" id="PF00072">
    <property type="entry name" value="Response_reg"/>
    <property type="match status" value="1"/>
</dbReference>
<proteinExistence type="predicted"/>
<dbReference type="EMBL" id="CP001968">
    <property type="protein sequence ID" value="ADD67517.1"/>
    <property type="molecule type" value="Genomic_DNA"/>
</dbReference>
<dbReference type="SUPFAM" id="SSF46894">
    <property type="entry name" value="C-terminal effector domain of the bipartite response regulators"/>
    <property type="match status" value="1"/>
</dbReference>
<dbReference type="InterPro" id="IPR039420">
    <property type="entry name" value="WalR-like"/>
</dbReference>
<gene>
    <name evidence="8" type="ordered locus">Dacet_0733</name>
</gene>
<dbReference type="InterPro" id="IPR001789">
    <property type="entry name" value="Sig_transdc_resp-reg_receiver"/>
</dbReference>
<dbReference type="STRING" id="522772.Dacet_0733"/>
<dbReference type="GO" id="GO:0003677">
    <property type="term" value="F:DNA binding"/>
    <property type="evidence" value="ECO:0007669"/>
    <property type="project" value="UniProtKB-KW"/>
</dbReference>
<name>D4H597_DENA2</name>
<evidence type="ECO:0000256" key="3">
    <source>
        <dbReference type="ARBA" id="ARBA00023125"/>
    </source>
</evidence>
<evidence type="ECO:0000256" key="2">
    <source>
        <dbReference type="ARBA" id="ARBA00023015"/>
    </source>
</evidence>
<dbReference type="KEGG" id="dap:Dacet_0733"/>
<feature type="domain" description="HTH luxR-type" evidence="6">
    <location>
        <begin position="145"/>
        <end position="210"/>
    </location>
</feature>
<dbReference type="InterPro" id="IPR058245">
    <property type="entry name" value="NreC/VraR/RcsB-like_REC"/>
</dbReference>
<dbReference type="RefSeq" id="WP_013010053.1">
    <property type="nucleotide sequence ID" value="NC_013943.1"/>
</dbReference>
<protein>
    <submittedName>
        <fullName evidence="8">Two component transcriptional regulator, LuxR family</fullName>
    </submittedName>
</protein>